<reference evidence="1" key="1">
    <citation type="submission" date="2021-02" db="EMBL/GenBank/DDBJ databases">
        <title>Genome sequence of Rhodospirillales sp. strain TMPK1 isolated from soil.</title>
        <authorList>
            <person name="Nakai R."/>
            <person name="Kusada H."/>
            <person name="Tamaki H."/>
        </authorList>
    </citation>
    <scope>NUCLEOTIDE SEQUENCE</scope>
    <source>
        <strain evidence="1">TMPK1</strain>
    </source>
</reference>
<name>A0A8S8X9Y1_9PROT</name>
<dbReference type="InterPro" id="IPR029044">
    <property type="entry name" value="Nucleotide-diphossugar_trans"/>
</dbReference>
<dbReference type="Proteomes" id="UP000681075">
    <property type="component" value="Unassembled WGS sequence"/>
</dbReference>
<dbReference type="SUPFAM" id="SSF53448">
    <property type="entry name" value="Nucleotide-diphospho-sugar transferases"/>
    <property type="match status" value="1"/>
</dbReference>
<gene>
    <name evidence="1" type="ORF">TMPK1_03740</name>
</gene>
<organism evidence="1 2">
    <name type="scientific">Roseiterribacter gracilis</name>
    <dbReference type="NCBI Taxonomy" id="2812848"/>
    <lineage>
        <taxon>Bacteria</taxon>
        <taxon>Pseudomonadati</taxon>
        <taxon>Pseudomonadota</taxon>
        <taxon>Alphaproteobacteria</taxon>
        <taxon>Rhodospirillales</taxon>
        <taxon>Roseiterribacteraceae</taxon>
        <taxon>Roseiterribacter</taxon>
    </lineage>
</organism>
<dbReference type="AlphaFoldDB" id="A0A8S8X9Y1"/>
<evidence type="ECO:0000313" key="1">
    <source>
        <dbReference type="EMBL" id="GIL38137.1"/>
    </source>
</evidence>
<comment type="caution">
    <text evidence="1">The sequence shown here is derived from an EMBL/GenBank/DDBJ whole genome shotgun (WGS) entry which is preliminary data.</text>
</comment>
<dbReference type="EMBL" id="BOPV01000001">
    <property type="protein sequence ID" value="GIL38137.1"/>
    <property type="molecule type" value="Genomic_DNA"/>
</dbReference>
<protein>
    <submittedName>
        <fullName evidence="1">Uncharacterized protein</fullName>
    </submittedName>
</protein>
<evidence type="ECO:0000313" key="2">
    <source>
        <dbReference type="Proteomes" id="UP000681075"/>
    </source>
</evidence>
<sequence length="276" mass="29861">MLSMLNTNHVTMYLVAAKTLHRQLGRGRFLVVDDGTLTDAQKARIRHHLPLVDIVPIRSIDRAGLPKGGTWERLALIAELTEHSYVVQMDADTLALRDIPEVARQIQTNASFTINGDPDSAIEPVAVSSLRMANDPSTHVQTLAERALTQIGLDAGARYVRGCSGFAGFARGSDVGPRVRDFSARMEQALGAKWTEWGSEQVGSNFVVANAPGAIVLSAPRYLNYPGGQVPPDTSFLHFIGPSRFSNGTYRRSAGLAIEALLRSEADGTSLRRVAA</sequence>
<accession>A0A8S8X9Y1</accession>
<keyword evidence="2" id="KW-1185">Reference proteome</keyword>
<proteinExistence type="predicted"/>